<evidence type="ECO:0000259" key="2">
    <source>
        <dbReference type="PROSITE" id="PS50404"/>
    </source>
</evidence>
<keyword evidence="5" id="KW-1185">Reference proteome</keyword>
<dbReference type="PANTHER" id="PTHR43968">
    <property type="match status" value="1"/>
</dbReference>
<comment type="caution">
    <text evidence="4">The sequence shown here is derived from an EMBL/GenBank/DDBJ whole genome shotgun (WGS) entry which is preliminary data.</text>
</comment>
<dbReference type="SFLD" id="SFLDS00019">
    <property type="entry name" value="Glutathione_Transferase_(cytos"/>
    <property type="match status" value="1"/>
</dbReference>
<dbReference type="Gene3D" id="1.20.1050.10">
    <property type="match status" value="1"/>
</dbReference>
<dbReference type="SUPFAM" id="SSF52833">
    <property type="entry name" value="Thioredoxin-like"/>
    <property type="match status" value="1"/>
</dbReference>
<dbReference type="InterPro" id="IPR010987">
    <property type="entry name" value="Glutathione-S-Trfase_C-like"/>
</dbReference>
<dbReference type="InterPro" id="IPR036282">
    <property type="entry name" value="Glutathione-S-Trfase_C_sf"/>
</dbReference>
<evidence type="ECO:0000256" key="1">
    <source>
        <dbReference type="ARBA" id="ARBA00007409"/>
    </source>
</evidence>
<dbReference type="Pfam" id="PF02798">
    <property type="entry name" value="GST_N"/>
    <property type="match status" value="1"/>
</dbReference>
<evidence type="ECO:0008006" key="6">
    <source>
        <dbReference type="Google" id="ProtNLM"/>
    </source>
</evidence>
<feature type="domain" description="GST N-terminal" evidence="2">
    <location>
        <begin position="3"/>
        <end position="89"/>
    </location>
</feature>
<sequence length="286" mass="31950">MGKQFTLYSFVGSQWAGTAHLALAEKGFTEADYHLEEIDLVAASNFDPKYLEINPNGTVPSLTSPSLDKPLSESTDILRYLDKLKGGRTLVPEDGETKRRVQLILDLVHSSDVDTNVILLQARDAGELNGKKNSPWKQFVTNRQAKLDKERAAHPEHPFYGPKSDENGHLHNLYTTETGPAHESFFTATQERYRTFAEGMAKLEKLLVLPYAAGDAITEADFHVVPWLAHAMEGAGTEPSDKQNFEPLERLVQKSVPGFQVGPSTKKWWENMNATASFQKVYPVLH</sequence>
<gene>
    <name evidence="4" type="ORF">B0T10DRAFT_547843</name>
</gene>
<comment type="similarity">
    <text evidence="1">Belongs to the GST superfamily.</text>
</comment>
<dbReference type="SFLD" id="SFLDG00358">
    <property type="entry name" value="Main_(cytGST)"/>
    <property type="match status" value="1"/>
</dbReference>
<dbReference type="CDD" id="cd00299">
    <property type="entry name" value="GST_C_family"/>
    <property type="match status" value="1"/>
</dbReference>
<dbReference type="EMBL" id="JAGPYM010000009">
    <property type="protein sequence ID" value="KAH6890284.1"/>
    <property type="molecule type" value="Genomic_DNA"/>
</dbReference>
<reference evidence="4 5" key="1">
    <citation type="journal article" date="2021" name="Nat. Commun.">
        <title>Genetic determinants of endophytism in the Arabidopsis root mycobiome.</title>
        <authorList>
            <person name="Mesny F."/>
            <person name="Miyauchi S."/>
            <person name="Thiergart T."/>
            <person name="Pickel B."/>
            <person name="Atanasova L."/>
            <person name="Karlsson M."/>
            <person name="Huettel B."/>
            <person name="Barry K.W."/>
            <person name="Haridas S."/>
            <person name="Chen C."/>
            <person name="Bauer D."/>
            <person name="Andreopoulos W."/>
            <person name="Pangilinan J."/>
            <person name="LaButti K."/>
            <person name="Riley R."/>
            <person name="Lipzen A."/>
            <person name="Clum A."/>
            <person name="Drula E."/>
            <person name="Henrissat B."/>
            <person name="Kohler A."/>
            <person name="Grigoriev I.V."/>
            <person name="Martin F.M."/>
            <person name="Hacquard S."/>
        </authorList>
    </citation>
    <scope>NUCLEOTIDE SEQUENCE [LARGE SCALE GENOMIC DNA]</scope>
    <source>
        <strain evidence="4 5">MPI-CAGE-CH-0241</strain>
    </source>
</reference>
<dbReference type="CDD" id="cd00570">
    <property type="entry name" value="GST_N_family"/>
    <property type="match status" value="1"/>
</dbReference>
<name>A0A9P8W5B4_9HYPO</name>
<dbReference type="PANTHER" id="PTHR43968:SF8">
    <property type="entry name" value="S-TRANSFERASE, PUTATIVE (AFU_ORTHOLOGUE AFUA_2G00590)-RELATED"/>
    <property type="match status" value="1"/>
</dbReference>
<feature type="domain" description="GST C-terminal" evidence="3">
    <location>
        <begin position="148"/>
        <end position="286"/>
    </location>
</feature>
<dbReference type="PROSITE" id="PS50405">
    <property type="entry name" value="GST_CTER"/>
    <property type="match status" value="1"/>
</dbReference>
<proteinExistence type="inferred from homology"/>
<dbReference type="Proteomes" id="UP000777438">
    <property type="component" value="Unassembled WGS sequence"/>
</dbReference>
<protein>
    <recommendedName>
        <fullName evidence="6">Glutathione S-transferase</fullName>
    </recommendedName>
</protein>
<evidence type="ECO:0000259" key="3">
    <source>
        <dbReference type="PROSITE" id="PS50405"/>
    </source>
</evidence>
<dbReference type="GO" id="GO:0005737">
    <property type="term" value="C:cytoplasm"/>
    <property type="evidence" value="ECO:0007669"/>
    <property type="project" value="TreeGrafter"/>
</dbReference>
<evidence type="ECO:0000313" key="4">
    <source>
        <dbReference type="EMBL" id="KAH6890284.1"/>
    </source>
</evidence>
<dbReference type="PROSITE" id="PS50404">
    <property type="entry name" value="GST_NTER"/>
    <property type="match status" value="1"/>
</dbReference>
<evidence type="ECO:0000313" key="5">
    <source>
        <dbReference type="Proteomes" id="UP000777438"/>
    </source>
</evidence>
<dbReference type="Gene3D" id="3.40.30.10">
    <property type="entry name" value="Glutaredoxin"/>
    <property type="match status" value="1"/>
</dbReference>
<dbReference type="InterPro" id="IPR036249">
    <property type="entry name" value="Thioredoxin-like_sf"/>
</dbReference>
<organism evidence="4 5">
    <name type="scientific">Thelonectria olida</name>
    <dbReference type="NCBI Taxonomy" id="1576542"/>
    <lineage>
        <taxon>Eukaryota</taxon>
        <taxon>Fungi</taxon>
        <taxon>Dikarya</taxon>
        <taxon>Ascomycota</taxon>
        <taxon>Pezizomycotina</taxon>
        <taxon>Sordariomycetes</taxon>
        <taxon>Hypocreomycetidae</taxon>
        <taxon>Hypocreales</taxon>
        <taxon>Nectriaceae</taxon>
        <taxon>Thelonectria</taxon>
    </lineage>
</organism>
<dbReference type="AlphaFoldDB" id="A0A9P8W5B4"/>
<dbReference type="InterPro" id="IPR004045">
    <property type="entry name" value="Glutathione_S-Trfase_N"/>
</dbReference>
<dbReference type="OrthoDB" id="412788at2759"/>
<dbReference type="SUPFAM" id="SSF47616">
    <property type="entry name" value="GST C-terminal domain-like"/>
    <property type="match status" value="1"/>
</dbReference>
<dbReference type="InterPro" id="IPR040079">
    <property type="entry name" value="Glutathione_S-Trfase"/>
</dbReference>
<accession>A0A9P8W5B4</accession>
<dbReference type="InterPro" id="IPR050983">
    <property type="entry name" value="GST_Omega/HSP26"/>
</dbReference>